<keyword evidence="2" id="KW-1133">Transmembrane helix</keyword>
<comment type="caution">
    <text evidence="3">The sequence shown here is derived from an EMBL/GenBank/DDBJ whole genome shotgun (WGS) entry which is preliminary data.</text>
</comment>
<proteinExistence type="predicted"/>
<reference evidence="3 4" key="1">
    <citation type="journal article" date="2021" name="Hortic Res">
        <title>The domestication of Cucurbita argyrosperma as revealed by the genome of its wild relative.</title>
        <authorList>
            <person name="Barrera-Redondo J."/>
            <person name="Sanchez-de la Vega G."/>
            <person name="Aguirre-Liguori J.A."/>
            <person name="Castellanos-Morales G."/>
            <person name="Gutierrez-Guerrero Y.T."/>
            <person name="Aguirre-Dugua X."/>
            <person name="Aguirre-Planter E."/>
            <person name="Tenaillon M.I."/>
            <person name="Lira-Saade R."/>
            <person name="Eguiarte L.E."/>
        </authorList>
    </citation>
    <scope>NUCLEOTIDE SEQUENCE [LARGE SCALE GENOMIC DNA]</scope>
    <source>
        <strain evidence="3">JBR-2021</strain>
    </source>
</reference>
<evidence type="ECO:0008006" key="5">
    <source>
        <dbReference type="Google" id="ProtNLM"/>
    </source>
</evidence>
<keyword evidence="2" id="KW-0812">Transmembrane</keyword>
<dbReference type="EMBL" id="JAGKQH010000006">
    <property type="protein sequence ID" value="KAG6597597.1"/>
    <property type="molecule type" value="Genomic_DNA"/>
</dbReference>
<feature type="non-terminal residue" evidence="3">
    <location>
        <position position="1"/>
    </location>
</feature>
<organism evidence="3 4">
    <name type="scientific">Cucurbita argyrosperma subsp. sororia</name>
    <dbReference type="NCBI Taxonomy" id="37648"/>
    <lineage>
        <taxon>Eukaryota</taxon>
        <taxon>Viridiplantae</taxon>
        <taxon>Streptophyta</taxon>
        <taxon>Embryophyta</taxon>
        <taxon>Tracheophyta</taxon>
        <taxon>Spermatophyta</taxon>
        <taxon>Magnoliopsida</taxon>
        <taxon>eudicotyledons</taxon>
        <taxon>Gunneridae</taxon>
        <taxon>Pentapetalae</taxon>
        <taxon>rosids</taxon>
        <taxon>fabids</taxon>
        <taxon>Cucurbitales</taxon>
        <taxon>Cucurbitaceae</taxon>
        <taxon>Cucurbiteae</taxon>
        <taxon>Cucurbita</taxon>
    </lineage>
</organism>
<gene>
    <name evidence="3" type="ORF">SDJN03_10777</name>
</gene>
<evidence type="ECO:0000313" key="4">
    <source>
        <dbReference type="Proteomes" id="UP000685013"/>
    </source>
</evidence>
<name>A0AAV6NGW8_9ROSI</name>
<evidence type="ECO:0000256" key="2">
    <source>
        <dbReference type="SAM" id="Phobius"/>
    </source>
</evidence>
<feature type="compositionally biased region" description="Basic and acidic residues" evidence="1">
    <location>
        <begin position="46"/>
        <end position="67"/>
    </location>
</feature>
<protein>
    <recommendedName>
        <fullName evidence="5">Late embryogenesis abundant protein D-29</fullName>
    </recommendedName>
</protein>
<evidence type="ECO:0000313" key="3">
    <source>
        <dbReference type="EMBL" id="KAG6597597.1"/>
    </source>
</evidence>
<dbReference type="Proteomes" id="UP000685013">
    <property type="component" value="Chromosome 6"/>
</dbReference>
<keyword evidence="2" id="KW-0472">Membrane</keyword>
<feature type="region of interest" description="Disordered" evidence="1">
    <location>
        <begin position="130"/>
        <end position="165"/>
    </location>
</feature>
<accession>A0AAV6NGW8</accession>
<feature type="transmembrane region" description="Helical" evidence="2">
    <location>
        <begin position="12"/>
        <end position="30"/>
    </location>
</feature>
<feature type="region of interest" description="Disordered" evidence="1">
    <location>
        <begin position="35"/>
        <end position="71"/>
    </location>
</feature>
<sequence>MASIRVRRRRIIVPAVAVAVVVLVFMVSFGRSGSVGHMPSTEEEGRDYQEMKRKMAAKEEKEKDRSSETWTEWAKKKISGGLGLRNELREDGVDKIENVASEVGQYGAEKGREAEDMAAEKAAETAEEMKAKGKAAEETTEKGFVAGKKKSERIKDDVVGSEDEL</sequence>
<evidence type="ECO:0000256" key="1">
    <source>
        <dbReference type="SAM" id="MobiDB-lite"/>
    </source>
</evidence>
<dbReference type="AlphaFoldDB" id="A0AAV6NGW8"/>
<keyword evidence="4" id="KW-1185">Reference proteome</keyword>
<feature type="compositionally biased region" description="Basic and acidic residues" evidence="1">
    <location>
        <begin position="130"/>
        <end position="141"/>
    </location>
</feature>